<dbReference type="PANTHER" id="PTHR37813">
    <property type="entry name" value="FELS-2 PROPHAGE PROTEIN"/>
    <property type="match status" value="1"/>
</dbReference>
<dbReference type="InterPro" id="IPR010090">
    <property type="entry name" value="Phage_tape_meas"/>
</dbReference>
<dbReference type="Pfam" id="PF10145">
    <property type="entry name" value="PhageMin_Tail"/>
    <property type="match status" value="1"/>
</dbReference>
<reference evidence="5" key="1">
    <citation type="submission" date="2016-02" db="EMBL/GenBank/DDBJ databases">
        <authorList>
            <person name="Dunlap C."/>
        </authorList>
    </citation>
    <scope>NUCLEOTIDE SEQUENCE [LARGE SCALE GENOMIC DNA]</scope>
    <source>
        <strain evidence="5">NRRL B-41092</strain>
    </source>
</reference>
<evidence type="ECO:0000313" key="4">
    <source>
        <dbReference type="EMBL" id="KXZ15297.1"/>
    </source>
</evidence>
<dbReference type="CDD" id="cd13402">
    <property type="entry name" value="LT_TF-like"/>
    <property type="match status" value="1"/>
</dbReference>
<keyword evidence="2" id="KW-1133">Transmembrane helix</keyword>
<dbReference type="EMBL" id="LSBA01000036">
    <property type="protein sequence ID" value="KXZ15297.1"/>
    <property type="molecule type" value="Genomic_DNA"/>
</dbReference>
<dbReference type="Proteomes" id="UP000075430">
    <property type="component" value="Unassembled WGS sequence"/>
</dbReference>
<sequence length="1920" mass="206493">MAEGVVIKVGLDGTKVTQSLKAIKNTVAASTSQWKAEFQIFKNAGDQLGMLGAKYDGLSRTIKIQDVQVKKLTESYNKAVEKYGKNTEEAMRFANQINNTTRRQALYRQELKDTEIAMNDQKRGTSLVRENLSLLTRETTAAINKFKAQGKALRANKEEYKGLGSQIKERNQLIDKEKLKLQELIEKKGADNLATKKQRAAILELEAAQASAISRYKTLNRQVGSSSKLSLAFRDNVNKLRDSVNRASDKLTSAGHSMTTATFGIGGAFVYGTKQAVEFERKMTDIKSLLESDGESTKEAGEITKDMEKQATELSGKYGISVQKIGDAYETMIRKGDTGRQAIAAVEKMIKASTAAGSEFKETTKVSMNVMEQFFDKSKSAAKTAENTTRVTNAMTYAADHGSAKFTELGYSMNYVGDYAKSVGYSMEDMAAYLEVMSRRGVEGTSAGTGLRGVMASLVKPSRQAANAMHDIGLKTSDSHGNLLRLSDIVEQLREKTKGMGTEEKGNLLSRMFGRTSLPTITALMTESGKHLDDFSAKIKNAEKTDYAGTVTNRMMKSGKKQLDIFKETSKNFAMEVSATLLPSVTSLVKHLNKLLVKFENLSPETKKTIGTVAALTAVFAPLAIGLGAVFKAISITTSGLMGLGRAVSFVAKSPFTFLKNARMEGTKTNKVLKGIGKGFKWTGKLAWGGVKKTGSAIKLFGKGIGKAFKWTGKLAWSGVKKTGALIKVFGKGIGKAFMWTGRLAWSGVKAAGRGISASGKAIGKSFKWTARLAASGIKKTIIGIGVASKATARGIKTMTKASLSFAKTGGIWVAQKVKILAVATAQRVAAASTKAWAVAQRVLNVALKANPIGLVITAIGLLVAAVIYSYKHFKGFRKVVDSVWSGVKKTFSSSVKYCKKLFSNLSKHFSDTWGDIKDEFKSATKLIKSILKTFSDFFHGRWDKLWDDVKSIVKNGVKLVKSQFKAGFNFLNKITGGTLGKMWKKVSKVGGDIISFFKKLPGKMADGIKSGAKALGNAGIFVGNKLIDGVESVTNGVIGGVNWVLKKVDMPTIDDVKMKHIPYFAKGTWQGDPNAFAGGLAHVGDGGKHELMRFPNGEMALSPNTDTIVNLPQGTSILGGDKTEQLMKSGALPKFSIGTWLGSAKDFIKGGWNKLKDIGSNIYDYLSDPMKLLNTVVSKFAGSALGKLGGSVLDMGKGIIKKIISGVKDKLTDFASGGVDTGDVKVSGSLKSWVKKGMKIAGVSGAAWEKGLETIAIHESGGTAGSHVNKWDSNWRAGHPSAGLMQMIETTFASHAKAGHKQWLNPIDQVAAAIGYIKSRYHGIANVPGIKALAHGRKYVGYATGTDHHNGGPAVLGDGGQREPYLTPQGRFGVSPNVPTLFANLPKGTKVWPSIKAFKEQVGHFAKGTNEVWVDGYYRSNGTYVKGYWRKKSQSHSTKSGSSKKTKTRTIIKYVTRPAANSKTMSKEASKRKAAAAAKRKAAELSKKISDSISTIITDYRAGKISAKTERARLEAIQKNHKLTATQRNRIVAAIGASSKAIAKQISSYNNAIGSAINKFDSTMKTIRTTYNNAVADAKKTYQSAVNENRNTAYTSFSMFDKAEQSKVSGVGLLRNLKSQNSLYKKFTSNIKKLQRRGASKKMINELLQQGPSANADVEALLSLSASDWKSYKVAYSEKAKTANALGDLTTSYGDAKTDLNKALKTAKAKYQSSVNDAVNTLGNAMKSANKKYKSTGVTLSGHFVSGIVNGLKKSQKDVSSAAEKIAHNIENSIRKRLDIHSPSRVAVRLMGFFGDGLVNGLTGSITNVSRAALHVSDSITKNIIPIDGTAAVENLQAVAAAAARKTQQSNQASGKNDELLTKLLLAQERTNQLLAQLLIGQGANQNNGAADLKTIANLLNGINGNALGLNTFMQGGKP</sequence>
<keyword evidence="2" id="KW-0812">Transmembrane</keyword>
<protein>
    <submittedName>
        <fullName evidence="4">Phage tail protein</fullName>
    </submittedName>
</protein>
<dbReference type="PANTHER" id="PTHR37813:SF1">
    <property type="entry name" value="FELS-2 PROPHAGE PROTEIN"/>
    <property type="match status" value="1"/>
</dbReference>
<feature type="transmembrane region" description="Helical" evidence="2">
    <location>
        <begin position="610"/>
        <end position="631"/>
    </location>
</feature>
<dbReference type="STRING" id="1793963.AXI58_03295"/>
<keyword evidence="2" id="KW-0472">Membrane</keyword>
<dbReference type="NCBIfam" id="TIGR01760">
    <property type="entry name" value="tape_meas_TP901"/>
    <property type="match status" value="1"/>
</dbReference>
<evidence type="ECO:0000256" key="1">
    <source>
        <dbReference type="ARBA" id="ARBA00022612"/>
    </source>
</evidence>
<evidence type="ECO:0000313" key="5">
    <source>
        <dbReference type="Proteomes" id="UP000075430"/>
    </source>
</evidence>
<feature type="domain" description="Phage tail tape measure protein" evidence="3">
    <location>
        <begin position="308"/>
        <end position="514"/>
    </location>
</feature>
<organism evidence="4 5">
    <name type="scientific">Bacillus nakamurai</name>
    <dbReference type="NCBI Taxonomy" id="1793963"/>
    <lineage>
        <taxon>Bacteria</taxon>
        <taxon>Bacillati</taxon>
        <taxon>Bacillota</taxon>
        <taxon>Bacilli</taxon>
        <taxon>Bacillales</taxon>
        <taxon>Bacillaceae</taxon>
        <taxon>Bacillus</taxon>
    </lineage>
</organism>
<name>A0A150F3I3_9BACI</name>
<gene>
    <name evidence="4" type="ORF">AXI58_03295</name>
</gene>
<feature type="transmembrane region" description="Helical" evidence="2">
    <location>
        <begin position="852"/>
        <end position="871"/>
    </location>
</feature>
<comment type="caution">
    <text evidence="4">The sequence shown here is derived from an EMBL/GenBank/DDBJ whole genome shotgun (WGS) entry which is preliminary data.</text>
</comment>
<proteinExistence type="predicted"/>
<evidence type="ECO:0000256" key="2">
    <source>
        <dbReference type="SAM" id="Phobius"/>
    </source>
</evidence>
<keyword evidence="1" id="KW-1188">Viral release from host cell</keyword>
<keyword evidence="5" id="KW-1185">Reference proteome</keyword>
<dbReference type="OrthoDB" id="28713at2"/>
<dbReference type="RefSeq" id="WP_061522952.1">
    <property type="nucleotide sequence ID" value="NZ_JARLZY010000006.1"/>
</dbReference>
<accession>A0A150F3I3</accession>
<evidence type="ECO:0000259" key="3">
    <source>
        <dbReference type="Pfam" id="PF10145"/>
    </source>
</evidence>